<dbReference type="PANTHER" id="PTHR31585:SF0">
    <property type="entry name" value="FOLATE-BIOPTERIN TRANSPORTER 1, CHLOROPLASTIC"/>
    <property type="match status" value="1"/>
</dbReference>
<dbReference type="AlphaFoldDB" id="A0A371FYC5"/>
<keyword evidence="3 6" id="KW-0812">Transmembrane</keyword>
<dbReference type="OrthoDB" id="1934014at2759"/>
<feature type="transmembrane region" description="Helical" evidence="6">
    <location>
        <begin position="15"/>
        <end position="33"/>
    </location>
</feature>
<proteinExistence type="predicted"/>
<evidence type="ECO:0000256" key="1">
    <source>
        <dbReference type="ARBA" id="ARBA00004141"/>
    </source>
</evidence>
<evidence type="ECO:0000256" key="5">
    <source>
        <dbReference type="ARBA" id="ARBA00023136"/>
    </source>
</evidence>
<keyword evidence="8" id="KW-1185">Reference proteome</keyword>
<keyword evidence="4 6" id="KW-1133">Transmembrane helix</keyword>
<organism evidence="7 8">
    <name type="scientific">Mucuna pruriens</name>
    <name type="common">Velvet bean</name>
    <name type="synonym">Dolichos pruriens</name>
    <dbReference type="NCBI Taxonomy" id="157652"/>
    <lineage>
        <taxon>Eukaryota</taxon>
        <taxon>Viridiplantae</taxon>
        <taxon>Streptophyta</taxon>
        <taxon>Embryophyta</taxon>
        <taxon>Tracheophyta</taxon>
        <taxon>Spermatophyta</taxon>
        <taxon>Magnoliopsida</taxon>
        <taxon>eudicotyledons</taxon>
        <taxon>Gunneridae</taxon>
        <taxon>Pentapetalae</taxon>
        <taxon>rosids</taxon>
        <taxon>fabids</taxon>
        <taxon>Fabales</taxon>
        <taxon>Fabaceae</taxon>
        <taxon>Papilionoideae</taxon>
        <taxon>50 kb inversion clade</taxon>
        <taxon>NPAAA clade</taxon>
        <taxon>indigoferoid/millettioid clade</taxon>
        <taxon>Phaseoleae</taxon>
        <taxon>Mucuna</taxon>
    </lineage>
</organism>
<accession>A0A371FYC5</accession>
<evidence type="ECO:0000256" key="3">
    <source>
        <dbReference type="ARBA" id="ARBA00022692"/>
    </source>
</evidence>
<keyword evidence="5 6" id="KW-0472">Membrane</keyword>
<feature type="non-terminal residue" evidence="7">
    <location>
        <position position="100"/>
    </location>
</feature>
<evidence type="ECO:0000256" key="4">
    <source>
        <dbReference type="ARBA" id="ARBA00022989"/>
    </source>
</evidence>
<dbReference type="STRING" id="157652.A0A371FYC5"/>
<gene>
    <name evidence="7" type="ORF">CR513_36092</name>
</gene>
<dbReference type="EMBL" id="QJKJ01007476">
    <property type="protein sequence ID" value="RDX83043.1"/>
    <property type="molecule type" value="Genomic_DNA"/>
</dbReference>
<dbReference type="InterPro" id="IPR039309">
    <property type="entry name" value="BT1"/>
</dbReference>
<comment type="subcellular location">
    <subcellularLocation>
        <location evidence="1">Membrane</location>
        <topology evidence="1">Multi-pass membrane protein</topology>
    </subcellularLocation>
</comment>
<evidence type="ECO:0000256" key="2">
    <source>
        <dbReference type="ARBA" id="ARBA00022448"/>
    </source>
</evidence>
<protein>
    <submittedName>
        <fullName evidence="7">Folate-biopterin transporter 1, chloroplastic</fullName>
    </submittedName>
</protein>
<name>A0A371FYC5_MUCPR</name>
<dbReference type="Pfam" id="PF03092">
    <property type="entry name" value="BT1"/>
    <property type="match status" value="1"/>
</dbReference>
<evidence type="ECO:0000313" key="7">
    <source>
        <dbReference type="EMBL" id="RDX83043.1"/>
    </source>
</evidence>
<evidence type="ECO:0000256" key="6">
    <source>
        <dbReference type="SAM" id="Phobius"/>
    </source>
</evidence>
<keyword evidence="2" id="KW-0813">Transport</keyword>
<sequence>MFGISDKWFAIGDSLITTVLSQTFFMPVLMLVARLCPKGMEATLFATPMPIYNGESVVGGLKRLGVEYMEWLSLKRLRKILAKHDDFTPCTNHKTKNSVK</sequence>
<reference evidence="7" key="1">
    <citation type="submission" date="2018-05" db="EMBL/GenBank/DDBJ databases">
        <title>Draft genome of Mucuna pruriens seed.</title>
        <authorList>
            <person name="Nnadi N.E."/>
            <person name="Vos R."/>
            <person name="Hasami M.H."/>
            <person name="Devisetty U.K."/>
            <person name="Aguiy J.C."/>
        </authorList>
    </citation>
    <scope>NUCLEOTIDE SEQUENCE [LARGE SCALE GENOMIC DNA]</scope>
    <source>
        <strain evidence="7">JCA_2017</strain>
    </source>
</reference>
<feature type="non-terminal residue" evidence="7">
    <location>
        <position position="1"/>
    </location>
</feature>
<comment type="caution">
    <text evidence="7">The sequence shown here is derived from an EMBL/GenBank/DDBJ whole genome shotgun (WGS) entry which is preliminary data.</text>
</comment>
<dbReference type="GO" id="GO:0016020">
    <property type="term" value="C:membrane"/>
    <property type="evidence" value="ECO:0007669"/>
    <property type="project" value="UniProtKB-SubCell"/>
</dbReference>
<dbReference type="Proteomes" id="UP000257109">
    <property type="component" value="Unassembled WGS sequence"/>
</dbReference>
<evidence type="ECO:0000313" key="8">
    <source>
        <dbReference type="Proteomes" id="UP000257109"/>
    </source>
</evidence>
<dbReference type="PANTHER" id="PTHR31585">
    <property type="entry name" value="FOLATE-BIOPTERIN TRANSPORTER 1, CHLOROPLASTIC"/>
    <property type="match status" value="1"/>
</dbReference>